<keyword evidence="3" id="KW-1185">Reference proteome</keyword>
<organism evidence="2 3">
    <name type="scientific">Funneliformis mosseae</name>
    <name type="common">Endomycorrhizal fungus</name>
    <name type="synonym">Glomus mosseae</name>
    <dbReference type="NCBI Taxonomy" id="27381"/>
    <lineage>
        <taxon>Eukaryota</taxon>
        <taxon>Fungi</taxon>
        <taxon>Fungi incertae sedis</taxon>
        <taxon>Mucoromycota</taxon>
        <taxon>Glomeromycotina</taxon>
        <taxon>Glomeromycetes</taxon>
        <taxon>Glomerales</taxon>
        <taxon>Glomeraceae</taxon>
        <taxon>Funneliformis</taxon>
    </lineage>
</organism>
<proteinExistence type="predicted"/>
<protein>
    <submittedName>
        <fullName evidence="2">2738_t:CDS:1</fullName>
    </submittedName>
</protein>
<dbReference type="AlphaFoldDB" id="A0A9N9A5S8"/>
<dbReference type="Proteomes" id="UP000789375">
    <property type="component" value="Unassembled WGS sequence"/>
</dbReference>
<evidence type="ECO:0000256" key="1">
    <source>
        <dbReference type="SAM" id="MobiDB-lite"/>
    </source>
</evidence>
<feature type="region of interest" description="Disordered" evidence="1">
    <location>
        <begin position="188"/>
        <end position="235"/>
    </location>
</feature>
<feature type="region of interest" description="Disordered" evidence="1">
    <location>
        <begin position="126"/>
        <end position="149"/>
    </location>
</feature>
<comment type="caution">
    <text evidence="2">The sequence shown here is derived from an EMBL/GenBank/DDBJ whole genome shotgun (WGS) entry which is preliminary data.</text>
</comment>
<feature type="compositionally biased region" description="Basic and acidic residues" evidence="1">
    <location>
        <begin position="194"/>
        <end position="235"/>
    </location>
</feature>
<evidence type="ECO:0000313" key="2">
    <source>
        <dbReference type="EMBL" id="CAG8517772.1"/>
    </source>
</evidence>
<dbReference type="EMBL" id="CAJVPP010000861">
    <property type="protein sequence ID" value="CAG8517772.1"/>
    <property type="molecule type" value="Genomic_DNA"/>
</dbReference>
<gene>
    <name evidence="2" type="ORF">FMOSSE_LOCUS4871</name>
</gene>
<name>A0A9N9A5S8_FUNMO</name>
<accession>A0A9N9A5S8</accession>
<evidence type="ECO:0000313" key="3">
    <source>
        <dbReference type="Proteomes" id="UP000789375"/>
    </source>
</evidence>
<reference evidence="2" key="1">
    <citation type="submission" date="2021-06" db="EMBL/GenBank/DDBJ databases">
        <authorList>
            <person name="Kallberg Y."/>
            <person name="Tangrot J."/>
            <person name="Rosling A."/>
        </authorList>
    </citation>
    <scope>NUCLEOTIDE SEQUENCE</scope>
    <source>
        <strain evidence="2">87-6 pot B 2015</strain>
    </source>
</reference>
<sequence length="302" mass="34958">MSATSNNSIFFSSLDDVSLPPLKELGTQQAQPKSFPVLLQPEVQRLTSFSLLGTKQGCPRTFLIKELDFSLVSNTALKPYNERTSIVIDQTWVRTPTTYQEPSSYDDRNLSDQDVWGTLMFNSSQETTPVSQRYSHAELSAETTPRSFNQRLRQELSNKENDSENKEFPCTECDKIYRGKNARSILRRHLKDKHKIEQPRGTRWDNDPNRPKTDEERRQRMLESKRRSALKARERKNNQKALLQHSNNNYNNHNQPRFCREPYPVSKAELSLILSPPHTPTTTDCGRNLCSSPAHYHINKIH</sequence>